<evidence type="ECO:0000313" key="2">
    <source>
        <dbReference type="Proteomes" id="UP000008953"/>
    </source>
</evidence>
<dbReference type="KEGG" id="rix:RO1_05850"/>
<sequence length="40" mass="4498">MTGIDRIIVSSDDKVTAGEENFTVEVSRYIYDTGDFHGKM</sequence>
<evidence type="ECO:0000313" key="1">
    <source>
        <dbReference type="EMBL" id="CBL11329.1"/>
    </source>
</evidence>
<reference evidence="1 2" key="1">
    <citation type="submission" date="2010-03" db="EMBL/GenBank/DDBJ databases">
        <title>The genome sequence of Roseburia intestinalis XB6B4.</title>
        <authorList>
            <consortium name="metaHIT consortium -- http://www.metahit.eu/"/>
            <person name="Pajon A."/>
            <person name="Turner K."/>
            <person name="Parkhill J."/>
            <person name="Bernalier A."/>
        </authorList>
    </citation>
    <scope>NUCLEOTIDE SEQUENCE [LARGE SCALE GENOMIC DNA]</scope>
    <source>
        <strain evidence="1 2">XB6B4</strain>
    </source>
</reference>
<protein>
    <submittedName>
        <fullName evidence="1">Uncharacterized protein</fullName>
    </submittedName>
</protein>
<accession>D4KVD9</accession>
<name>D4KVD9_9FIRM</name>
<reference evidence="1 2" key="2">
    <citation type="submission" date="2010-03" db="EMBL/GenBank/DDBJ databases">
        <authorList>
            <person name="Pajon A."/>
        </authorList>
    </citation>
    <scope>NUCLEOTIDE SEQUENCE [LARGE SCALE GENOMIC DNA]</scope>
    <source>
        <strain evidence="1 2">XB6B4</strain>
    </source>
</reference>
<dbReference type="AlphaFoldDB" id="D4KVD9"/>
<organism evidence="1 2">
    <name type="scientific">Roseburia intestinalis XB6B4</name>
    <dbReference type="NCBI Taxonomy" id="718255"/>
    <lineage>
        <taxon>Bacteria</taxon>
        <taxon>Bacillati</taxon>
        <taxon>Bacillota</taxon>
        <taxon>Clostridia</taxon>
        <taxon>Lachnospirales</taxon>
        <taxon>Lachnospiraceae</taxon>
        <taxon>Roseburia</taxon>
    </lineage>
</organism>
<dbReference type="Proteomes" id="UP000008953">
    <property type="component" value="Chromosome"/>
</dbReference>
<proteinExistence type="predicted"/>
<dbReference type="HOGENOM" id="CLU_3295900_0_0_9"/>
<dbReference type="EMBL" id="FP929050">
    <property type="protein sequence ID" value="CBL11329.1"/>
    <property type="molecule type" value="Genomic_DNA"/>
</dbReference>
<gene>
    <name evidence="1" type="ORF">RO1_05850</name>
</gene>
<dbReference type="PATRIC" id="fig|718255.3.peg.1789"/>